<feature type="region of interest" description="Disordered" evidence="3">
    <location>
        <begin position="959"/>
        <end position="978"/>
    </location>
</feature>
<dbReference type="GO" id="GO:0006357">
    <property type="term" value="P:regulation of transcription by RNA polymerase II"/>
    <property type="evidence" value="ECO:0007669"/>
    <property type="project" value="TreeGrafter"/>
</dbReference>
<gene>
    <name evidence="6" type="ORF">GGX14DRAFT_438228</name>
</gene>
<dbReference type="InterPro" id="IPR057962">
    <property type="entry name" value="SPT23_MGA2_DBD"/>
</dbReference>
<evidence type="ECO:0000256" key="2">
    <source>
        <dbReference type="PROSITE-ProRule" id="PRU00023"/>
    </source>
</evidence>
<proteinExistence type="predicted"/>
<dbReference type="Proteomes" id="UP001219525">
    <property type="component" value="Unassembled WGS sequence"/>
</dbReference>
<dbReference type="InterPro" id="IPR002909">
    <property type="entry name" value="IPT_dom"/>
</dbReference>
<dbReference type="Pfam" id="PF12796">
    <property type="entry name" value="Ank_2"/>
    <property type="match status" value="1"/>
</dbReference>
<name>A0AAD6YEW7_9AGAR</name>
<feature type="compositionally biased region" description="Polar residues" evidence="3">
    <location>
        <begin position="435"/>
        <end position="456"/>
    </location>
</feature>
<dbReference type="InterPro" id="IPR036770">
    <property type="entry name" value="Ankyrin_rpt-contain_sf"/>
</dbReference>
<evidence type="ECO:0000313" key="7">
    <source>
        <dbReference type="Proteomes" id="UP001219525"/>
    </source>
</evidence>
<evidence type="ECO:0000256" key="1">
    <source>
        <dbReference type="ARBA" id="ARBA00023043"/>
    </source>
</evidence>
<dbReference type="Pfam" id="PF01833">
    <property type="entry name" value="TIG"/>
    <property type="match status" value="1"/>
</dbReference>
<keyword evidence="4" id="KW-0472">Membrane</keyword>
<feature type="region of interest" description="Disordered" evidence="3">
    <location>
        <begin position="1005"/>
        <end position="1058"/>
    </location>
</feature>
<dbReference type="GO" id="GO:0003690">
    <property type="term" value="F:double-stranded DNA binding"/>
    <property type="evidence" value="ECO:0007669"/>
    <property type="project" value="TreeGrafter"/>
</dbReference>
<feature type="region of interest" description="Disordered" evidence="3">
    <location>
        <begin position="369"/>
        <end position="456"/>
    </location>
</feature>
<dbReference type="SMART" id="SM00429">
    <property type="entry name" value="IPT"/>
    <property type="match status" value="1"/>
</dbReference>
<dbReference type="GO" id="GO:0003712">
    <property type="term" value="F:transcription coregulator activity"/>
    <property type="evidence" value="ECO:0007669"/>
    <property type="project" value="TreeGrafter"/>
</dbReference>
<feature type="compositionally biased region" description="Acidic residues" evidence="3">
    <location>
        <begin position="831"/>
        <end position="847"/>
    </location>
</feature>
<feature type="repeat" description="ANK" evidence="2">
    <location>
        <begin position="733"/>
        <end position="765"/>
    </location>
</feature>
<dbReference type="InterPro" id="IPR002110">
    <property type="entry name" value="Ankyrin_rpt"/>
</dbReference>
<dbReference type="SUPFAM" id="SSF48403">
    <property type="entry name" value="Ankyrin repeat"/>
    <property type="match status" value="1"/>
</dbReference>
<dbReference type="AlphaFoldDB" id="A0AAD6YEW7"/>
<keyword evidence="4" id="KW-0812">Transmembrane</keyword>
<comment type="caution">
    <text evidence="6">The sequence shown here is derived from an EMBL/GenBank/DDBJ whole genome shotgun (WGS) entry which is preliminary data.</text>
</comment>
<dbReference type="SMART" id="SM00248">
    <property type="entry name" value="ANK"/>
    <property type="match status" value="2"/>
</dbReference>
<dbReference type="EMBL" id="JARJCW010000013">
    <property type="protein sequence ID" value="KAJ7217769.1"/>
    <property type="molecule type" value="Genomic_DNA"/>
</dbReference>
<feature type="repeat" description="ANK" evidence="2">
    <location>
        <begin position="766"/>
        <end position="798"/>
    </location>
</feature>
<dbReference type="Gene3D" id="1.25.40.20">
    <property type="entry name" value="Ankyrin repeat-containing domain"/>
    <property type="match status" value="1"/>
</dbReference>
<evidence type="ECO:0000256" key="3">
    <source>
        <dbReference type="SAM" id="MobiDB-lite"/>
    </source>
</evidence>
<dbReference type="SUPFAM" id="SSF81296">
    <property type="entry name" value="E set domains"/>
    <property type="match status" value="1"/>
</dbReference>
<feature type="region of interest" description="Disordered" evidence="3">
    <location>
        <begin position="271"/>
        <end position="296"/>
    </location>
</feature>
<dbReference type="PANTHER" id="PTHR23335">
    <property type="entry name" value="CALMODULIN-BINDING TRANSCRIPTION ACTIVATOR CAMTA"/>
    <property type="match status" value="1"/>
</dbReference>
<evidence type="ECO:0000259" key="5">
    <source>
        <dbReference type="SMART" id="SM00429"/>
    </source>
</evidence>
<keyword evidence="7" id="KW-1185">Reference proteome</keyword>
<evidence type="ECO:0000313" key="6">
    <source>
        <dbReference type="EMBL" id="KAJ7217769.1"/>
    </source>
</evidence>
<feature type="region of interest" description="Disordered" evidence="3">
    <location>
        <begin position="814"/>
        <end position="894"/>
    </location>
</feature>
<keyword evidence="4" id="KW-1133">Transmembrane helix</keyword>
<dbReference type="PROSITE" id="PS50088">
    <property type="entry name" value="ANK_REPEAT"/>
    <property type="match status" value="2"/>
</dbReference>
<feature type="compositionally biased region" description="Polar residues" evidence="3">
    <location>
        <begin position="39"/>
        <end position="51"/>
    </location>
</feature>
<sequence>MSSSSPATGSDSRSSSPHTPSPQPSPFDSVAVQDDFGSWYQSDAENLQTSWPDPALQMNPQKCEDNEQILHLDDLIQRSAYDESPAPIFNSPEPSSPLVIPNGQATFVSPNLSSFPSSNLFISNRTERVISTKPIPPPASIPRKLDPSTNYKVVCPPKESCHNLSIMFPSLPEGGAKSRVETQIRVTVDLADASSSSDPTTYDRVGSWKWLKLPRGTATKRRTRKQGKIDPDPAEILYLTATVTCASAPHSRVYSCTSCQSREAKRLAKKLAARVRPTRSDSDSSGDPTNKVKRKQYEDTTSIIQFNCAEVQEFSAGSVILPLRITCYCRHHREKVGFQVHFDMMDHNGRIVGTGTSNSIMITDDHKTPGLKNADASTGASNFDVEWSRDKTKVEPSAETRAPSKRKKDAPAPTTGKKRVKPYDVASKPDRWSREASTVDSLHSPSSSYADTRSPTPNLLVQQVPQLQQSSLESDSSGDVPATPPDYHMLVETQQEPTSCQPFFSPASTTTIPHTLPFTLFDAVQPSQSFAIPTIHRLIPNSGPTHGGTEVTILGANFHPSLQLDCVFGDVMAGSTQRWSDNTLVCILPPRATPGVVSVWFNNLRPLNESSNTSALFTYSDESDRALMELALQVVGLKMTGKIEDAKNVAMRIVGNVTEGSSMQTDGTISNAAAMQGVSTSRSLRPLLFGQATETESFEARIIKFLSILHTSTDLSSARSISMSQAISHPAPSGQTLLHLASFLGFYSLVEFLVIRGADLDARDRSGSTALHFAAMAGSGTCLDALLRAGADPKIVNAVGKTPREVAVREGLFGLRPDPLDSPSAEISGGGEDEEVHWGDAEEDSDDNLPLRRLAGRRRRNTPSGKHTPRRVISPRSSSSSLAGPTDTPGKATDDDKQAATLFATIQRTLAQLPAPQFRNLPGLGQLPEMPTVPWVALPQLPIVFPVLVPWPAFLGGDAPGGGPREGEDENKGLGVSSRAAQELRGTWEAWEKWLALTIARTARQQEETPPPMYTPRETPEQPAPSAQTVGTSTERPVSTGTPPQVPSISRRVSYNAPPSVSEQEVNAYAYVPAETPKKHDRMLMFFWLPILMISLLWAMHSGLRMLLQTVKTAIPLKTGLRT</sequence>
<evidence type="ECO:0000256" key="4">
    <source>
        <dbReference type="SAM" id="Phobius"/>
    </source>
</evidence>
<dbReference type="GO" id="GO:0005634">
    <property type="term" value="C:nucleus"/>
    <property type="evidence" value="ECO:0007669"/>
    <property type="project" value="TreeGrafter"/>
</dbReference>
<organism evidence="6 7">
    <name type="scientific">Mycena pura</name>
    <dbReference type="NCBI Taxonomy" id="153505"/>
    <lineage>
        <taxon>Eukaryota</taxon>
        <taxon>Fungi</taxon>
        <taxon>Dikarya</taxon>
        <taxon>Basidiomycota</taxon>
        <taxon>Agaricomycotina</taxon>
        <taxon>Agaricomycetes</taxon>
        <taxon>Agaricomycetidae</taxon>
        <taxon>Agaricales</taxon>
        <taxon>Marasmiineae</taxon>
        <taxon>Mycenaceae</taxon>
        <taxon>Mycena</taxon>
    </lineage>
</organism>
<dbReference type="Pfam" id="PF25603">
    <property type="entry name" value="SPT23_MGA2_DBD"/>
    <property type="match status" value="1"/>
</dbReference>
<feature type="region of interest" description="Disordered" evidence="3">
    <location>
        <begin position="1"/>
        <end position="64"/>
    </location>
</feature>
<dbReference type="InterPro" id="IPR014756">
    <property type="entry name" value="Ig_E-set"/>
</dbReference>
<dbReference type="InterPro" id="IPR013783">
    <property type="entry name" value="Ig-like_fold"/>
</dbReference>
<keyword evidence="1 2" id="KW-0040">ANK repeat</keyword>
<feature type="domain" description="IPT/TIG" evidence="5">
    <location>
        <begin position="532"/>
        <end position="620"/>
    </location>
</feature>
<reference evidence="6" key="1">
    <citation type="submission" date="2023-03" db="EMBL/GenBank/DDBJ databases">
        <title>Massive genome expansion in bonnet fungi (Mycena s.s.) driven by repeated elements and novel gene families across ecological guilds.</title>
        <authorList>
            <consortium name="Lawrence Berkeley National Laboratory"/>
            <person name="Harder C.B."/>
            <person name="Miyauchi S."/>
            <person name="Viragh M."/>
            <person name="Kuo A."/>
            <person name="Thoen E."/>
            <person name="Andreopoulos B."/>
            <person name="Lu D."/>
            <person name="Skrede I."/>
            <person name="Drula E."/>
            <person name="Henrissat B."/>
            <person name="Morin E."/>
            <person name="Kohler A."/>
            <person name="Barry K."/>
            <person name="LaButti K."/>
            <person name="Morin E."/>
            <person name="Salamov A."/>
            <person name="Lipzen A."/>
            <person name="Mereny Z."/>
            <person name="Hegedus B."/>
            <person name="Baldrian P."/>
            <person name="Stursova M."/>
            <person name="Weitz H."/>
            <person name="Taylor A."/>
            <person name="Grigoriev I.V."/>
            <person name="Nagy L.G."/>
            <person name="Martin F."/>
            <person name="Kauserud H."/>
        </authorList>
    </citation>
    <scope>NUCLEOTIDE SEQUENCE</scope>
    <source>
        <strain evidence="6">9144</strain>
    </source>
</reference>
<feature type="transmembrane region" description="Helical" evidence="4">
    <location>
        <begin position="1083"/>
        <end position="1101"/>
    </location>
</feature>
<protein>
    <recommendedName>
        <fullName evidence="5">IPT/TIG domain-containing protein</fullName>
    </recommendedName>
</protein>
<feature type="compositionally biased region" description="Polar residues" evidence="3">
    <location>
        <begin position="1025"/>
        <end position="1058"/>
    </location>
</feature>
<dbReference type="Gene3D" id="2.60.40.10">
    <property type="entry name" value="Immunoglobulins"/>
    <property type="match status" value="1"/>
</dbReference>
<dbReference type="CDD" id="cd00102">
    <property type="entry name" value="IPT"/>
    <property type="match status" value="1"/>
</dbReference>
<dbReference type="PROSITE" id="PS50297">
    <property type="entry name" value="ANK_REP_REGION"/>
    <property type="match status" value="2"/>
</dbReference>
<accession>A0AAD6YEW7</accession>
<dbReference type="PANTHER" id="PTHR23335:SF1">
    <property type="entry name" value="CALMODULIN-BINDING TRANSCRIPTION ACTIVATOR, ISOFORM F"/>
    <property type="match status" value="1"/>
</dbReference>
<feature type="compositionally biased region" description="Basic and acidic residues" evidence="3">
    <location>
        <begin position="386"/>
        <end position="398"/>
    </location>
</feature>